<proteinExistence type="predicted"/>
<organism evidence="1 2">
    <name type="scientific">Fodinicola feengrottensis</name>
    <dbReference type="NCBI Taxonomy" id="435914"/>
    <lineage>
        <taxon>Bacteria</taxon>
        <taxon>Bacillati</taxon>
        <taxon>Actinomycetota</taxon>
        <taxon>Actinomycetes</taxon>
        <taxon>Mycobacteriales</taxon>
        <taxon>Fodinicola</taxon>
    </lineage>
</organism>
<dbReference type="SUPFAM" id="SSF103642">
    <property type="entry name" value="Sec-C motif"/>
    <property type="match status" value="1"/>
</dbReference>
<protein>
    <recommendedName>
        <fullName evidence="3">Tetratricopeptide repeat protein</fullName>
    </recommendedName>
</protein>
<dbReference type="Proteomes" id="UP001500618">
    <property type="component" value="Unassembled WGS sequence"/>
</dbReference>
<evidence type="ECO:0000313" key="2">
    <source>
        <dbReference type="Proteomes" id="UP001500618"/>
    </source>
</evidence>
<name>A0ABN2G8C6_9ACTN</name>
<dbReference type="EMBL" id="BAAANY010000005">
    <property type="protein sequence ID" value="GAA1667074.1"/>
    <property type="molecule type" value="Genomic_DNA"/>
</dbReference>
<gene>
    <name evidence="1" type="ORF">GCM10009765_15700</name>
</gene>
<keyword evidence="2" id="KW-1185">Reference proteome</keyword>
<dbReference type="Gene3D" id="3.10.450.50">
    <property type="match status" value="1"/>
</dbReference>
<comment type="caution">
    <text evidence="1">The sequence shown here is derived from an EMBL/GenBank/DDBJ whole genome shotgun (WGS) entry which is preliminary data.</text>
</comment>
<evidence type="ECO:0008006" key="3">
    <source>
        <dbReference type="Google" id="ProtNLM"/>
    </source>
</evidence>
<evidence type="ECO:0000313" key="1">
    <source>
        <dbReference type="EMBL" id="GAA1667074.1"/>
    </source>
</evidence>
<accession>A0ABN2G8C6</accession>
<sequence length="531" mass="58344">MAIVSLYGRQTEKVDDLVSLLSTPIVAYAVLDELDLDPDDADKLRKFAEFIEPAVAPRARPAARWLAAKAHELSGDLIAAEKTLLEAEKLGPTSLVLLDLAEYASERGDAVRGLALAQRAGLTAGHPLFRLLKQFQPQPRPELGRNKPCWCGSGRKCKVCHLNSEQLPLDVRAAWLYQKAGMHLDQDLLIELATERSRHSGTWMQALNDPLINDVALFQGGAFAAFLVTRGALLPADERLLGEQWTLIERSVFEIQRVRAGIGLTVRDLRTGDTHDVRERAASRQLTAGSLVCARIVPAGDTMQIFGGLEPIGLRERDELIKLLDNDPDPVELVAFLTARFAPPKLVNTEGDPLAMCSATLSVTDTLSEALDGAYERAEDGAPEWLDLDGDDHVRARIRLDGQLHIETNSENRLDRILDELRTLDPILTIVDESREPVPDTRAATEALGRMAPAGPALSDADATSVMEQFILDYEQKWLDDSIPALAGLTPRQAANDPTRRDDLIRLLESFPDDGNPTRMSPTRIRAALGL</sequence>
<reference evidence="1 2" key="1">
    <citation type="journal article" date="2019" name="Int. J. Syst. Evol. Microbiol.">
        <title>The Global Catalogue of Microorganisms (GCM) 10K type strain sequencing project: providing services to taxonomists for standard genome sequencing and annotation.</title>
        <authorList>
            <consortium name="The Broad Institute Genomics Platform"/>
            <consortium name="The Broad Institute Genome Sequencing Center for Infectious Disease"/>
            <person name="Wu L."/>
            <person name="Ma J."/>
        </authorList>
    </citation>
    <scope>NUCLEOTIDE SEQUENCE [LARGE SCALE GENOMIC DNA]</scope>
    <source>
        <strain evidence="1 2">JCM 14718</strain>
    </source>
</reference>